<feature type="compositionally biased region" description="Basic and acidic residues" evidence="7">
    <location>
        <begin position="448"/>
        <end position="462"/>
    </location>
</feature>
<dbReference type="Pfam" id="PF21649">
    <property type="entry name" value="APMV_polyA_pol_cat_2nd"/>
    <property type="match status" value="1"/>
</dbReference>
<keyword evidence="11" id="KW-1185">Reference proteome</keyword>
<comment type="subcellular location">
    <subcellularLocation>
        <location evidence="1">Virion</location>
    </subcellularLocation>
</comment>
<organism evidence="10 11">
    <name type="scientific">Coccomyxa viridis</name>
    <dbReference type="NCBI Taxonomy" id="1274662"/>
    <lineage>
        <taxon>Eukaryota</taxon>
        <taxon>Viridiplantae</taxon>
        <taxon>Chlorophyta</taxon>
        <taxon>core chlorophytes</taxon>
        <taxon>Trebouxiophyceae</taxon>
        <taxon>Trebouxiophyceae incertae sedis</taxon>
        <taxon>Coccomyxaceae</taxon>
        <taxon>Coccomyxa</taxon>
    </lineage>
</organism>
<evidence type="ECO:0000259" key="9">
    <source>
        <dbReference type="Pfam" id="PF21649"/>
    </source>
</evidence>
<dbReference type="InterPro" id="IPR049463">
    <property type="entry name" value="APMV_polyA_pol_cat_2nd"/>
</dbReference>
<keyword evidence="2" id="KW-0507">mRNA processing</keyword>
<accession>A0AAV1I1H6</accession>
<keyword evidence="4" id="KW-0547">Nucleotide-binding</keyword>
<keyword evidence="5" id="KW-0067">ATP-binding</keyword>
<dbReference type="GO" id="GO:0006397">
    <property type="term" value="P:mRNA processing"/>
    <property type="evidence" value="ECO:0007669"/>
    <property type="project" value="UniProtKB-KW"/>
</dbReference>
<evidence type="ECO:0000256" key="1">
    <source>
        <dbReference type="ARBA" id="ARBA00004328"/>
    </source>
</evidence>
<name>A0AAV1I1H6_9CHLO</name>
<gene>
    <name evidence="10" type="ORF">CVIRNUC_003500</name>
</gene>
<feature type="domain" description="Poly(A) polymerase catalytic subunit" evidence="8">
    <location>
        <begin position="44"/>
        <end position="177"/>
    </location>
</feature>
<dbReference type="InterPro" id="IPR045355">
    <property type="entry name" value="PolyA_pol_cat_su"/>
</dbReference>
<protein>
    <submittedName>
        <fullName evidence="10">Uncharacterized protein</fullName>
    </submittedName>
</protein>
<feature type="region of interest" description="Disordered" evidence="7">
    <location>
        <begin position="430"/>
        <end position="482"/>
    </location>
</feature>
<dbReference type="AlphaFoldDB" id="A0AAV1I1H6"/>
<evidence type="ECO:0000313" key="11">
    <source>
        <dbReference type="Proteomes" id="UP001314263"/>
    </source>
</evidence>
<comment type="caution">
    <text evidence="10">The sequence shown here is derived from an EMBL/GenBank/DDBJ whole genome shotgun (WGS) entry which is preliminary data.</text>
</comment>
<evidence type="ECO:0000256" key="2">
    <source>
        <dbReference type="ARBA" id="ARBA00022664"/>
    </source>
</evidence>
<proteinExistence type="predicted"/>
<keyword evidence="6" id="KW-0804">Transcription</keyword>
<evidence type="ECO:0000313" key="10">
    <source>
        <dbReference type="EMBL" id="CAK0767829.1"/>
    </source>
</evidence>
<dbReference type="GO" id="GO:0016740">
    <property type="term" value="F:transferase activity"/>
    <property type="evidence" value="ECO:0007669"/>
    <property type="project" value="UniProtKB-KW"/>
</dbReference>
<evidence type="ECO:0000259" key="8">
    <source>
        <dbReference type="Pfam" id="PF19244"/>
    </source>
</evidence>
<feature type="domain" description="Putative poly(A) polymerase catalytic subunit C-terminal mimivirus" evidence="9">
    <location>
        <begin position="282"/>
        <end position="402"/>
    </location>
</feature>
<dbReference type="Pfam" id="PF19244">
    <property type="entry name" value="Poly_A_pol_cat"/>
    <property type="match status" value="1"/>
</dbReference>
<dbReference type="GO" id="GO:0005524">
    <property type="term" value="F:ATP binding"/>
    <property type="evidence" value="ECO:0007669"/>
    <property type="project" value="UniProtKB-KW"/>
</dbReference>
<reference evidence="10 11" key="1">
    <citation type="submission" date="2023-10" db="EMBL/GenBank/DDBJ databases">
        <authorList>
            <person name="Maclean D."/>
            <person name="Macfadyen A."/>
        </authorList>
    </citation>
    <scope>NUCLEOTIDE SEQUENCE [LARGE SCALE GENOMIC DNA]</scope>
</reference>
<feature type="compositionally biased region" description="Low complexity" evidence="7">
    <location>
        <begin position="464"/>
        <end position="476"/>
    </location>
</feature>
<dbReference type="Proteomes" id="UP001314263">
    <property type="component" value="Unassembled WGS sequence"/>
</dbReference>
<evidence type="ECO:0000256" key="7">
    <source>
        <dbReference type="SAM" id="MobiDB-lite"/>
    </source>
</evidence>
<keyword evidence="3" id="KW-0808">Transferase</keyword>
<evidence type="ECO:0000256" key="5">
    <source>
        <dbReference type="ARBA" id="ARBA00022840"/>
    </source>
</evidence>
<evidence type="ECO:0000256" key="3">
    <source>
        <dbReference type="ARBA" id="ARBA00022679"/>
    </source>
</evidence>
<dbReference type="EMBL" id="CAUYUE010000004">
    <property type="protein sequence ID" value="CAK0767829.1"/>
    <property type="molecule type" value="Genomic_DNA"/>
</dbReference>
<sequence>MGHPKLLARRALVSEELPKIIERGQREINRKVLPRYDHMMKALDIVKTLLIERKRILYGGLAIHFALIAKDPKLAIYDETDFPDIDAFSPDPMGDLKELIDRLTKAGFGNVRAEQAFHVTTYKLKCEKYVSEVADITYCWSRNFHRIPFDTNREGLRYVAPSFQAIDLYKTFIDPMLSWQKIEKNVVRATLLEDNYLYRGFVPPRQRFEPAKTSVASLACRAKILDFLAGRGDCVMVGACAYDYFIRYAHPPNWQQRLLKPGELEVYAADASAFVQDVLTVLRLHEYTVEKYRPLLEFHRGMQRLVVGGVGVLSVYSDEDLCIPFQMHEKMQIGSYHVVLRMLYIQRWVARLDSNSRKRQEINYMIDNIQFSREQWLARKQRIGTEPGLMQELQAACMGDELISPFTKYVDRRLQGRHIVIEAGRRMPEVRFPNTSGRKYSEVLPNGVERKTIDSDTGKDVPDSEQGGETTSTGSDTDSEET</sequence>
<evidence type="ECO:0000256" key="4">
    <source>
        <dbReference type="ARBA" id="ARBA00022741"/>
    </source>
</evidence>
<evidence type="ECO:0000256" key="6">
    <source>
        <dbReference type="ARBA" id="ARBA00023163"/>
    </source>
</evidence>